<gene>
    <name evidence="1" type="ORF">GCM10009862_09210</name>
</gene>
<dbReference type="EMBL" id="BAAARI010000005">
    <property type="protein sequence ID" value="GAA2572458.1"/>
    <property type="molecule type" value="Genomic_DNA"/>
</dbReference>
<dbReference type="RefSeq" id="WP_344227338.1">
    <property type="nucleotide sequence ID" value="NZ_BAAARI010000005.1"/>
</dbReference>
<reference evidence="1 2" key="1">
    <citation type="journal article" date="2019" name="Int. J. Syst. Evol. Microbiol.">
        <title>The Global Catalogue of Microorganisms (GCM) 10K type strain sequencing project: providing services to taxonomists for standard genome sequencing and annotation.</title>
        <authorList>
            <consortium name="The Broad Institute Genomics Platform"/>
            <consortium name="The Broad Institute Genome Sequencing Center for Infectious Disease"/>
            <person name="Wu L."/>
            <person name="Ma J."/>
        </authorList>
    </citation>
    <scope>NUCLEOTIDE SEQUENCE [LARGE SCALE GENOMIC DNA]</scope>
    <source>
        <strain evidence="1 2">JCM 16365</strain>
    </source>
</reference>
<proteinExistence type="predicted"/>
<accession>A0ABN3P8X4</accession>
<comment type="caution">
    <text evidence="1">The sequence shown here is derived from an EMBL/GenBank/DDBJ whole genome shotgun (WGS) entry which is preliminary data.</text>
</comment>
<organism evidence="1 2">
    <name type="scientific">Microbacterium binotii</name>
    <dbReference type="NCBI Taxonomy" id="462710"/>
    <lineage>
        <taxon>Bacteria</taxon>
        <taxon>Bacillati</taxon>
        <taxon>Actinomycetota</taxon>
        <taxon>Actinomycetes</taxon>
        <taxon>Micrococcales</taxon>
        <taxon>Microbacteriaceae</taxon>
        <taxon>Microbacterium</taxon>
    </lineage>
</organism>
<evidence type="ECO:0000313" key="2">
    <source>
        <dbReference type="Proteomes" id="UP001500274"/>
    </source>
</evidence>
<keyword evidence="2" id="KW-1185">Reference proteome</keyword>
<evidence type="ECO:0000313" key="1">
    <source>
        <dbReference type="EMBL" id="GAA2572458.1"/>
    </source>
</evidence>
<dbReference type="Proteomes" id="UP001500274">
    <property type="component" value="Unassembled WGS sequence"/>
</dbReference>
<name>A0ABN3P8X4_9MICO</name>
<protein>
    <submittedName>
        <fullName evidence="1">Uncharacterized protein</fullName>
    </submittedName>
</protein>
<sequence length="56" mass="5848">MASDSTSAWRARLYLFAQTQSAIVAGAGAEGASFTLRLPSRLAESEQSPEAMEASA</sequence>